<comment type="caution">
    <text evidence="5">The sequence shown here is derived from an EMBL/GenBank/DDBJ whole genome shotgun (WGS) entry which is preliminary data.</text>
</comment>
<dbReference type="Gene3D" id="3.40.50.720">
    <property type="entry name" value="NAD(P)-binding Rossmann-like Domain"/>
    <property type="match status" value="1"/>
</dbReference>
<evidence type="ECO:0000256" key="3">
    <source>
        <dbReference type="ARBA" id="ARBA00023002"/>
    </source>
</evidence>
<dbReference type="GO" id="GO:0016616">
    <property type="term" value="F:oxidoreductase activity, acting on the CH-OH group of donors, NAD or NADP as acceptor"/>
    <property type="evidence" value="ECO:0007669"/>
    <property type="project" value="TreeGrafter"/>
</dbReference>
<dbReference type="OrthoDB" id="1669814at2759"/>
<evidence type="ECO:0000256" key="4">
    <source>
        <dbReference type="RuleBase" id="RU000363"/>
    </source>
</evidence>
<accession>A0A9P4MY05</accession>
<dbReference type="InterPro" id="IPR036291">
    <property type="entry name" value="NAD(P)-bd_dom_sf"/>
</dbReference>
<evidence type="ECO:0000313" key="6">
    <source>
        <dbReference type="Proteomes" id="UP000800093"/>
    </source>
</evidence>
<proteinExistence type="inferred from homology"/>
<dbReference type="GO" id="GO:0048038">
    <property type="term" value="F:quinone binding"/>
    <property type="evidence" value="ECO:0007669"/>
    <property type="project" value="TreeGrafter"/>
</dbReference>
<reference evidence="6" key="1">
    <citation type="journal article" date="2020" name="Stud. Mycol.">
        <title>101 Dothideomycetes genomes: A test case for predicting lifestyles and emergence of pathogens.</title>
        <authorList>
            <person name="Haridas S."/>
            <person name="Albert R."/>
            <person name="Binder M."/>
            <person name="Bloem J."/>
            <person name="LaButti K."/>
            <person name="Salamov A."/>
            <person name="Andreopoulos B."/>
            <person name="Baker S."/>
            <person name="Barry K."/>
            <person name="Bills G."/>
            <person name="Bluhm B."/>
            <person name="Cannon C."/>
            <person name="Castanera R."/>
            <person name="Culley D."/>
            <person name="Daum C."/>
            <person name="Ezra D."/>
            <person name="Gonzalez J."/>
            <person name="Henrissat B."/>
            <person name="Kuo A."/>
            <person name="Liang C."/>
            <person name="Lipzen A."/>
            <person name="Lutzoni F."/>
            <person name="Magnuson J."/>
            <person name="Mondo S."/>
            <person name="Nolan M."/>
            <person name="Ohm R."/>
            <person name="Pangilinan J."/>
            <person name="Park H.-J."/>
            <person name="Ramirez L."/>
            <person name="Alfaro M."/>
            <person name="Sun H."/>
            <person name="Tritt A."/>
            <person name="Yoshinaga Y."/>
            <person name="Zwiers L.-H."/>
            <person name="Turgeon B."/>
            <person name="Goodwin S."/>
            <person name="Spatafora J."/>
            <person name="Crous P."/>
            <person name="Grigoriev I."/>
        </authorList>
    </citation>
    <scope>NUCLEOTIDE SEQUENCE [LARGE SCALE GENOMIC DNA]</scope>
    <source>
        <strain evidence="6">CBS 304.66</strain>
    </source>
</reference>
<dbReference type="PRINTS" id="PR00080">
    <property type="entry name" value="SDRFAMILY"/>
</dbReference>
<dbReference type="Pfam" id="PF00106">
    <property type="entry name" value="adh_short"/>
    <property type="match status" value="2"/>
</dbReference>
<dbReference type="PANTHER" id="PTHR42760:SF133">
    <property type="entry name" value="3-OXOACYL-[ACYL-CARRIER-PROTEIN] REDUCTASE"/>
    <property type="match status" value="1"/>
</dbReference>
<name>A0A9P4MY05_9PLEO</name>
<evidence type="ECO:0000256" key="1">
    <source>
        <dbReference type="ARBA" id="ARBA00006484"/>
    </source>
</evidence>
<dbReference type="InterPro" id="IPR002347">
    <property type="entry name" value="SDR_fam"/>
</dbReference>
<dbReference type="Proteomes" id="UP000800093">
    <property type="component" value="Unassembled WGS sequence"/>
</dbReference>
<gene>
    <name evidence="5" type="ORF">CC78DRAFT_336957</name>
</gene>
<evidence type="ECO:0000313" key="5">
    <source>
        <dbReference type="EMBL" id="KAF2261930.1"/>
    </source>
</evidence>
<dbReference type="AlphaFoldDB" id="A0A9P4MY05"/>
<dbReference type="PANTHER" id="PTHR42760">
    <property type="entry name" value="SHORT-CHAIN DEHYDROGENASES/REDUCTASES FAMILY MEMBER"/>
    <property type="match status" value="1"/>
</dbReference>
<evidence type="ECO:0000256" key="2">
    <source>
        <dbReference type="ARBA" id="ARBA00022857"/>
    </source>
</evidence>
<keyword evidence="3" id="KW-0560">Oxidoreductase</keyword>
<keyword evidence="2" id="KW-0521">NADP</keyword>
<comment type="similarity">
    <text evidence="1 4">Belongs to the short-chain dehydrogenases/reductases (SDR) family.</text>
</comment>
<sequence>MHALVTGGSRGIGLAIAHLLARHKYNVTLISRSESSLRAALHELRPSRPPPQSQPSGSSPVAATLTAERTNLHHAIMGDVSSPSFWFPETLNPELRKATNNGSYNVLVNCAGIKQNSLFIRTPEPSLQKIIETNLTGMMLGTRYLLKEKWIRARKANSSDPDNHTPVIINVASLLGMKGGRGAVAYSASKAGVLGFTRALAGELGSNGVRVNAIVPGYIETDMTAGTSSYKSHIQVSHIYSPSIAKPILYTDLSRSSNLRASIPLKRFGRPEEVADAVLFLIRNNYAHNCVLNIDGGLSAT</sequence>
<dbReference type="EMBL" id="ML986647">
    <property type="protein sequence ID" value="KAF2261930.1"/>
    <property type="molecule type" value="Genomic_DNA"/>
</dbReference>
<dbReference type="GO" id="GO:0006633">
    <property type="term" value="P:fatty acid biosynthetic process"/>
    <property type="evidence" value="ECO:0007669"/>
    <property type="project" value="TreeGrafter"/>
</dbReference>
<organism evidence="5 6">
    <name type="scientific">Lojkania enalia</name>
    <dbReference type="NCBI Taxonomy" id="147567"/>
    <lineage>
        <taxon>Eukaryota</taxon>
        <taxon>Fungi</taxon>
        <taxon>Dikarya</taxon>
        <taxon>Ascomycota</taxon>
        <taxon>Pezizomycotina</taxon>
        <taxon>Dothideomycetes</taxon>
        <taxon>Pleosporomycetidae</taxon>
        <taxon>Pleosporales</taxon>
        <taxon>Pleosporales incertae sedis</taxon>
        <taxon>Lojkania</taxon>
    </lineage>
</organism>
<dbReference type="InterPro" id="IPR020904">
    <property type="entry name" value="Sc_DH/Rdtase_CS"/>
</dbReference>
<dbReference type="PROSITE" id="PS00061">
    <property type="entry name" value="ADH_SHORT"/>
    <property type="match status" value="1"/>
</dbReference>
<dbReference type="PRINTS" id="PR00081">
    <property type="entry name" value="GDHRDH"/>
</dbReference>
<dbReference type="SUPFAM" id="SSF51735">
    <property type="entry name" value="NAD(P)-binding Rossmann-fold domains"/>
    <property type="match status" value="1"/>
</dbReference>
<keyword evidence="6" id="KW-1185">Reference proteome</keyword>
<protein>
    <submittedName>
        <fullName evidence="5">NAD(P)-binding protein</fullName>
    </submittedName>
</protein>